<dbReference type="PANTHER" id="PTHR10937">
    <property type="entry name" value="GLUCOSAMINE--FRUCTOSE-6-PHOSPHATE AMINOTRANSFERASE, ISOMERIZING"/>
    <property type="match status" value="1"/>
</dbReference>
<reference evidence="4" key="1">
    <citation type="journal article" date="2014" name="Int. J. Syst. Evol. Microbiol.">
        <title>Complete genome sequence of Corynebacterium casei LMG S-19264T (=DSM 44701T), isolated from a smear-ripened cheese.</title>
        <authorList>
            <consortium name="US DOE Joint Genome Institute (JGI-PGF)"/>
            <person name="Walter F."/>
            <person name="Albersmeier A."/>
            <person name="Kalinowski J."/>
            <person name="Ruckert C."/>
        </authorList>
    </citation>
    <scope>NUCLEOTIDE SEQUENCE</scope>
    <source>
        <strain evidence="4">KCTC 32437</strain>
    </source>
</reference>
<sequence>MTLSLHKHLKEANMTSVTEKVIRDQFPYLRQALDMPVPSIEGSTRVFVGCGTSFYLAKTLAAASNMLGHRAIAVPGAEWTRYHDVYLPEEQDAVVIGLSRSGTTTETVEAIRVSRERGLKTFAISCEDQSEIILAADDSVFVPTDPREGIVMSVSASLMLLAGLRLAGATIGEADIAAAEEALQALDAGADIIEGRNHFVFLGAGHLYGIASEGALKLMEMSINPAQPFHPMEYRHGPVSLIDEGSLAVLLYNGATADDEAVLAGELQAKGARVIGFGGPGDLSIGTATNTPAGALRVLPALQLLGEKVAVARNIDTETPRHLTKVVVLNQQA</sequence>
<comment type="caution">
    <text evidence="4">The sequence shown here is derived from an EMBL/GenBank/DDBJ whole genome shotgun (WGS) entry which is preliminary data.</text>
</comment>
<dbReference type="Gene3D" id="3.40.50.10490">
    <property type="entry name" value="Glucose-6-phosphate isomerase like protein, domain 1"/>
    <property type="match status" value="2"/>
</dbReference>
<dbReference type="EMBL" id="BMZE01000003">
    <property type="protein sequence ID" value="GHA33191.1"/>
    <property type="molecule type" value="Genomic_DNA"/>
</dbReference>
<dbReference type="CDD" id="cd05009">
    <property type="entry name" value="SIS_GlmS_GlmD_2"/>
    <property type="match status" value="1"/>
</dbReference>
<dbReference type="InterPro" id="IPR035490">
    <property type="entry name" value="GlmS/FrlB_SIS"/>
</dbReference>
<dbReference type="GO" id="GO:0008483">
    <property type="term" value="F:transaminase activity"/>
    <property type="evidence" value="ECO:0007669"/>
    <property type="project" value="UniProtKB-KW"/>
</dbReference>
<evidence type="ECO:0000256" key="1">
    <source>
        <dbReference type="ARBA" id="ARBA00022576"/>
    </source>
</evidence>
<dbReference type="RefSeq" id="WP_244640240.1">
    <property type="nucleotide sequence ID" value="NZ_BMZE01000003.1"/>
</dbReference>
<dbReference type="PANTHER" id="PTHR10937:SF4">
    <property type="entry name" value="GLUCOSAMINE-6-PHOSPHATE DEAMINASE"/>
    <property type="match status" value="1"/>
</dbReference>
<evidence type="ECO:0000313" key="5">
    <source>
        <dbReference type="Proteomes" id="UP000646579"/>
    </source>
</evidence>
<feature type="domain" description="SIS" evidence="3">
    <location>
        <begin position="29"/>
        <end position="177"/>
    </location>
</feature>
<accession>A0A918SDF7</accession>
<gene>
    <name evidence="4" type="ORF">GCM10007989_31690</name>
</gene>
<keyword evidence="5" id="KW-1185">Reference proteome</keyword>
<evidence type="ECO:0000256" key="2">
    <source>
        <dbReference type="ARBA" id="ARBA00022737"/>
    </source>
</evidence>
<evidence type="ECO:0000313" key="4">
    <source>
        <dbReference type="EMBL" id="GHA33191.1"/>
    </source>
</evidence>
<reference evidence="4" key="2">
    <citation type="submission" date="2020-09" db="EMBL/GenBank/DDBJ databases">
        <authorList>
            <person name="Sun Q."/>
            <person name="Kim S."/>
        </authorList>
    </citation>
    <scope>NUCLEOTIDE SEQUENCE</scope>
    <source>
        <strain evidence="4">KCTC 32437</strain>
    </source>
</reference>
<keyword evidence="1 4" id="KW-0808">Transferase</keyword>
<dbReference type="InterPro" id="IPR001347">
    <property type="entry name" value="SIS_dom"/>
</dbReference>
<dbReference type="GO" id="GO:0097367">
    <property type="term" value="F:carbohydrate derivative binding"/>
    <property type="evidence" value="ECO:0007669"/>
    <property type="project" value="InterPro"/>
</dbReference>
<dbReference type="InterPro" id="IPR035466">
    <property type="entry name" value="GlmS/AgaS_SIS"/>
</dbReference>
<protein>
    <submittedName>
        <fullName evidence="4">Glutamine--fructose-6-phosphate aminotransferase</fullName>
    </submittedName>
</protein>
<dbReference type="Pfam" id="PF01380">
    <property type="entry name" value="SIS"/>
    <property type="match status" value="2"/>
</dbReference>
<name>A0A918SDF7_9HYPH</name>
<feature type="domain" description="SIS" evidence="3">
    <location>
        <begin position="188"/>
        <end position="320"/>
    </location>
</feature>
<dbReference type="InterPro" id="IPR046348">
    <property type="entry name" value="SIS_dom_sf"/>
</dbReference>
<dbReference type="GO" id="GO:1901135">
    <property type="term" value="P:carbohydrate derivative metabolic process"/>
    <property type="evidence" value="ECO:0007669"/>
    <property type="project" value="InterPro"/>
</dbReference>
<dbReference type="Proteomes" id="UP000646579">
    <property type="component" value="Unassembled WGS sequence"/>
</dbReference>
<dbReference type="PROSITE" id="PS51464">
    <property type="entry name" value="SIS"/>
    <property type="match status" value="2"/>
</dbReference>
<proteinExistence type="predicted"/>
<dbReference type="SUPFAM" id="SSF53697">
    <property type="entry name" value="SIS domain"/>
    <property type="match status" value="1"/>
</dbReference>
<dbReference type="CDD" id="cd05008">
    <property type="entry name" value="SIS_GlmS_GlmD_1"/>
    <property type="match status" value="1"/>
</dbReference>
<evidence type="ECO:0000259" key="3">
    <source>
        <dbReference type="PROSITE" id="PS51464"/>
    </source>
</evidence>
<keyword evidence="2" id="KW-0677">Repeat</keyword>
<organism evidence="4 5">
    <name type="scientific">Devosia pacifica</name>
    <dbReference type="NCBI Taxonomy" id="1335967"/>
    <lineage>
        <taxon>Bacteria</taxon>
        <taxon>Pseudomonadati</taxon>
        <taxon>Pseudomonadota</taxon>
        <taxon>Alphaproteobacteria</taxon>
        <taxon>Hyphomicrobiales</taxon>
        <taxon>Devosiaceae</taxon>
        <taxon>Devosia</taxon>
    </lineage>
</organism>
<keyword evidence="1 4" id="KW-0032">Aminotransferase</keyword>
<dbReference type="AlphaFoldDB" id="A0A918SDF7"/>